<comment type="caution">
    <text evidence="2">The sequence shown here is derived from an EMBL/GenBank/DDBJ whole genome shotgun (WGS) entry which is preliminary data.</text>
</comment>
<keyword evidence="3" id="KW-1185">Reference proteome</keyword>
<dbReference type="PROSITE" id="PS51481">
    <property type="entry name" value="DHAK"/>
    <property type="match status" value="1"/>
</dbReference>
<gene>
    <name evidence="2" type="primary">dhaK_2</name>
    <name evidence="2" type="ORF">DSM106044_03182</name>
</gene>
<dbReference type="GO" id="GO:0019563">
    <property type="term" value="P:glycerol catabolic process"/>
    <property type="evidence" value="ECO:0007669"/>
    <property type="project" value="TreeGrafter"/>
</dbReference>
<dbReference type="FunFam" id="3.40.50.10440:FF:000001">
    <property type="entry name" value="Dihydroxyacetone kinase, DhaK subunit"/>
    <property type="match status" value="1"/>
</dbReference>
<organism evidence="2 3">
    <name type="scientific">Robinsoniella peoriensis</name>
    <dbReference type="NCBI Taxonomy" id="180332"/>
    <lineage>
        <taxon>Bacteria</taxon>
        <taxon>Bacillati</taxon>
        <taxon>Bacillota</taxon>
        <taxon>Clostridia</taxon>
        <taxon>Lachnospirales</taxon>
        <taxon>Lachnospiraceae</taxon>
        <taxon>Robinsoniella</taxon>
    </lineage>
</organism>
<name>A0A4U8Q5G9_9FIRM</name>
<evidence type="ECO:0000313" key="2">
    <source>
        <dbReference type="EMBL" id="TLD00092.1"/>
    </source>
</evidence>
<dbReference type="RefSeq" id="WP_044296462.1">
    <property type="nucleotide sequence ID" value="NZ_JTGN01000010.1"/>
</dbReference>
<dbReference type="Gene3D" id="3.30.1180.20">
    <property type="entry name" value="Dihydroxyacetone kinase, domain 2"/>
    <property type="match status" value="1"/>
</dbReference>
<keyword evidence="2" id="KW-0418">Kinase</keyword>
<dbReference type="GO" id="GO:0005829">
    <property type="term" value="C:cytosol"/>
    <property type="evidence" value="ECO:0007669"/>
    <property type="project" value="TreeGrafter"/>
</dbReference>
<dbReference type="PANTHER" id="PTHR28629:SF4">
    <property type="entry name" value="TRIOKINASE_FMN CYCLASE"/>
    <property type="match status" value="1"/>
</dbReference>
<dbReference type="PANTHER" id="PTHR28629">
    <property type="entry name" value="TRIOKINASE/FMN CYCLASE"/>
    <property type="match status" value="1"/>
</dbReference>
<dbReference type="STRING" id="180332.GCA_000797495_01868"/>
<evidence type="ECO:0000313" key="3">
    <source>
        <dbReference type="Proteomes" id="UP000306509"/>
    </source>
</evidence>
<dbReference type="Proteomes" id="UP000306509">
    <property type="component" value="Unassembled WGS sequence"/>
</dbReference>
<dbReference type="InterPro" id="IPR004006">
    <property type="entry name" value="DhaK_dom"/>
</dbReference>
<reference evidence="2 3" key="1">
    <citation type="journal article" date="2019" name="Anaerobe">
        <title>Detection of Robinsoniella peoriensis in multiple bone samples of a trauma patient.</title>
        <authorList>
            <person name="Schrottner P."/>
            <person name="Hartwich K."/>
            <person name="Bunk B."/>
            <person name="Schober I."/>
            <person name="Helbig S."/>
            <person name="Rudolph W.W."/>
            <person name="Gunzer F."/>
        </authorList>
    </citation>
    <scope>NUCLEOTIDE SEQUENCE [LARGE SCALE GENOMIC DNA]</scope>
    <source>
        <strain evidence="2 3">DSM 106044</strain>
    </source>
</reference>
<dbReference type="InterPro" id="IPR050861">
    <property type="entry name" value="Dihydroxyacetone_Kinase"/>
</dbReference>
<sequence length="333" mass="36362">MNTIKNRPEDMVEEMIEGYIRSNCDLLEKVEGVKAIRIKNTAPRVMVIAGGGAGCEPMYIGYAGERMADAIVSGNIYAAPSATALLKTIRQMYHEDGVLMITGNYIGDVLNYELAVELCGYEGIKARAVFVKDDILHAPKENQENRRGIAGIMCVIKAAAGAAACGLTLEEVEQTAIRARDQIGSVSVTFWPGYRPETGMPMYEMPAGTVEIGMGFNGEPGILKMQMPTADQLAEKILDYLIADMNLTGGDEVLLLVNGKGATSNMELSIISNSLHQYLSHKEITVFKTEVGNFFTAPGMGGISVTLMKLDPHLKKYYNLDSYTPMYTYRAKV</sequence>
<proteinExistence type="predicted"/>
<keyword evidence="2" id="KW-0808">Transferase</keyword>
<dbReference type="Pfam" id="PF02733">
    <property type="entry name" value="Dak1"/>
    <property type="match status" value="1"/>
</dbReference>
<dbReference type="EC" id="2.7.-.-" evidence="2"/>
<dbReference type="SUPFAM" id="SSF82549">
    <property type="entry name" value="DAK1/DegV-like"/>
    <property type="match status" value="1"/>
</dbReference>
<evidence type="ECO:0000259" key="1">
    <source>
        <dbReference type="PROSITE" id="PS51481"/>
    </source>
</evidence>
<dbReference type="Gene3D" id="3.40.50.10440">
    <property type="entry name" value="Dihydroxyacetone kinase, domain 1"/>
    <property type="match status" value="1"/>
</dbReference>
<dbReference type="EMBL" id="QGQD01000060">
    <property type="protein sequence ID" value="TLD00092.1"/>
    <property type="molecule type" value="Genomic_DNA"/>
</dbReference>
<feature type="domain" description="DhaK" evidence="1">
    <location>
        <begin position="7"/>
        <end position="327"/>
    </location>
</feature>
<dbReference type="GO" id="GO:0004371">
    <property type="term" value="F:glycerone kinase activity"/>
    <property type="evidence" value="ECO:0007669"/>
    <property type="project" value="InterPro"/>
</dbReference>
<protein>
    <submittedName>
        <fullName evidence="2">PTS-dependent dihydroxyacetone kinase, dihydroxyacetone-binding subunit DhaK</fullName>
        <ecNumber evidence="2">2.7.-.-</ecNumber>
    </submittedName>
</protein>
<dbReference type="AlphaFoldDB" id="A0A4U8Q5G9"/>
<accession>A0A4U8Q5G9</accession>